<reference evidence="2" key="1">
    <citation type="journal article" date="2019" name="Sci. Rep.">
        <title>Draft genome of Tanacetum cinerariifolium, the natural source of mosquito coil.</title>
        <authorList>
            <person name="Yamashiro T."/>
            <person name="Shiraishi A."/>
            <person name="Satake H."/>
            <person name="Nakayama K."/>
        </authorList>
    </citation>
    <scope>NUCLEOTIDE SEQUENCE</scope>
</reference>
<comment type="caution">
    <text evidence="2">The sequence shown here is derived from an EMBL/GenBank/DDBJ whole genome shotgun (WGS) entry which is preliminary data.</text>
</comment>
<proteinExistence type="predicted"/>
<name>A0A699WT82_TANCI</name>
<feature type="region of interest" description="Disordered" evidence="1">
    <location>
        <begin position="1"/>
        <end position="93"/>
    </location>
</feature>
<sequence length="93" mass="9970">MPGNVLQHHDGIVDHETGGNGHGHQGQVIDRKTCEVHDAEGAHQRQRHGNGRNDGGAEPAQEQEGDQHHQHDGNEQFVLHIADRSADGLGAVG</sequence>
<dbReference type="EMBL" id="BKCJ011753479">
    <property type="protein sequence ID" value="GFD50159.1"/>
    <property type="molecule type" value="Genomic_DNA"/>
</dbReference>
<accession>A0A699WT82</accession>
<organism evidence="2">
    <name type="scientific">Tanacetum cinerariifolium</name>
    <name type="common">Dalmatian daisy</name>
    <name type="synonym">Chrysanthemum cinerariifolium</name>
    <dbReference type="NCBI Taxonomy" id="118510"/>
    <lineage>
        <taxon>Eukaryota</taxon>
        <taxon>Viridiplantae</taxon>
        <taxon>Streptophyta</taxon>
        <taxon>Embryophyta</taxon>
        <taxon>Tracheophyta</taxon>
        <taxon>Spermatophyta</taxon>
        <taxon>Magnoliopsida</taxon>
        <taxon>eudicotyledons</taxon>
        <taxon>Gunneridae</taxon>
        <taxon>Pentapetalae</taxon>
        <taxon>asterids</taxon>
        <taxon>campanulids</taxon>
        <taxon>Asterales</taxon>
        <taxon>Asteraceae</taxon>
        <taxon>Asteroideae</taxon>
        <taxon>Anthemideae</taxon>
        <taxon>Anthemidinae</taxon>
        <taxon>Tanacetum</taxon>
    </lineage>
</organism>
<protein>
    <submittedName>
        <fullName evidence="2">Uncharacterized protein</fullName>
    </submittedName>
</protein>
<feature type="compositionally biased region" description="Basic and acidic residues" evidence="1">
    <location>
        <begin position="29"/>
        <end position="43"/>
    </location>
</feature>
<evidence type="ECO:0000313" key="2">
    <source>
        <dbReference type="EMBL" id="GFD50159.1"/>
    </source>
</evidence>
<dbReference type="AlphaFoldDB" id="A0A699WT82"/>
<feature type="compositionally biased region" description="Basic and acidic residues" evidence="1">
    <location>
        <begin position="7"/>
        <end position="17"/>
    </location>
</feature>
<feature type="non-terminal residue" evidence="2">
    <location>
        <position position="93"/>
    </location>
</feature>
<evidence type="ECO:0000256" key="1">
    <source>
        <dbReference type="SAM" id="MobiDB-lite"/>
    </source>
</evidence>
<gene>
    <name evidence="2" type="ORF">Tci_922128</name>
</gene>
<feature type="compositionally biased region" description="Basic and acidic residues" evidence="1">
    <location>
        <begin position="65"/>
        <end position="74"/>
    </location>
</feature>